<dbReference type="CDD" id="cd06325">
    <property type="entry name" value="PBP1_ABC_unchar_transporter"/>
    <property type="match status" value="1"/>
</dbReference>
<proteinExistence type="predicted"/>
<evidence type="ECO:0000313" key="2">
    <source>
        <dbReference type="Proteomes" id="UP000002072"/>
    </source>
</evidence>
<evidence type="ECO:0000313" key="1">
    <source>
        <dbReference type="EMBL" id="ACZ00691.1"/>
    </source>
</evidence>
<name>D1AWL5_STRM9</name>
<dbReference type="InterPro" id="IPR028082">
    <property type="entry name" value="Peripla_BP_I"/>
</dbReference>
<evidence type="ECO:0008006" key="3">
    <source>
        <dbReference type="Google" id="ProtNLM"/>
    </source>
</evidence>
<dbReference type="PANTHER" id="PTHR35271:SF1">
    <property type="entry name" value="ABC TRANSPORTER, SUBSTRATE-BINDING LIPOPROTEIN"/>
    <property type="match status" value="1"/>
</dbReference>
<dbReference type="eggNOG" id="COG2984">
    <property type="taxonomic scope" value="Bacteria"/>
</dbReference>
<dbReference type="STRING" id="519441.Smon_0205"/>
<dbReference type="PANTHER" id="PTHR35271">
    <property type="entry name" value="ABC TRANSPORTER, SUBSTRATE-BINDING LIPOPROTEIN-RELATED"/>
    <property type="match status" value="1"/>
</dbReference>
<sequence length="298" mass="33001">MKKIFLILALLGILLFFFLNKKERADYRIGISQIVDHPALNATRNGFKDELKANKINALFIETNANGDISTLVLNTRKLINQKVNLIYAIATPTAQVSQNSTSEIPIVISAVTDAKSAGLINKNITGVLDSVDIEKQILLLKDVMPKIKRLGIIYSSAEQNSLIQVENLRRITEKYKIELIERSVSQINEIAIATESILKEVDALYTPADNLVASTINVIADKAKEAKKITIGAEKSHVDAGILMTLGIDYYELGKEAGKIAIRVMKGEKPETIEIKGMDNLKFEYNKDTAKLLGLEF</sequence>
<dbReference type="Pfam" id="PF04392">
    <property type="entry name" value="ABC_sub_bind"/>
    <property type="match status" value="1"/>
</dbReference>
<dbReference type="RefSeq" id="WP_012858249.1">
    <property type="nucleotide sequence ID" value="NC_013515.1"/>
</dbReference>
<dbReference type="AlphaFoldDB" id="D1AWL5"/>
<keyword evidence="2" id="KW-1185">Reference proteome</keyword>
<reference evidence="1 2" key="1">
    <citation type="journal article" date="2009" name="Stand. Genomic Sci.">
        <title>Complete genome sequence of Streptobacillus moniliformis type strain (9901T).</title>
        <authorList>
            <person name="Nolan M."/>
            <person name="Gronow S."/>
            <person name="Lapidus A."/>
            <person name="Ivanova N."/>
            <person name="Copeland A."/>
            <person name="Lucas S."/>
            <person name="Del Rio T.G."/>
            <person name="Chen F."/>
            <person name="Tice H."/>
            <person name="Pitluck S."/>
            <person name="Cheng J.F."/>
            <person name="Sims D."/>
            <person name="Meincke L."/>
            <person name="Bruce D."/>
            <person name="Goodwin L."/>
            <person name="Brettin T."/>
            <person name="Han C."/>
            <person name="Detter J.C."/>
            <person name="Ovchinikova G."/>
            <person name="Pati A."/>
            <person name="Mavromatis K."/>
            <person name="Mikhailova N."/>
            <person name="Chen A."/>
            <person name="Palaniappan K."/>
            <person name="Land M."/>
            <person name="Hauser L."/>
            <person name="Chang Y.J."/>
            <person name="Jeffries C.D."/>
            <person name="Rohde M."/>
            <person name="Sproer C."/>
            <person name="Goker M."/>
            <person name="Bristow J."/>
            <person name="Eisen J.A."/>
            <person name="Markowitz V."/>
            <person name="Hugenholtz P."/>
            <person name="Kyrpides N.C."/>
            <person name="Klenk H.P."/>
            <person name="Chain P."/>
        </authorList>
    </citation>
    <scope>NUCLEOTIDE SEQUENCE [LARGE SCALE GENOMIC DNA]</scope>
    <source>
        <strain evidence="2">ATCC 14647 / DSM 12112 / NCTC 10651 / 9901</strain>
    </source>
</reference>
<dbReference type="KEGG" id="smf:Smon_0205"/>
<organism evidence="1 2">
    <name type="scientific">Streptobacillus moniliformis (strain ATCC 14647 / DSM 12112 / NCTC 10651 / 9901)</name>
    <dbReference type="NCBI Taxonomy" id="519441"/>
    <lineage>
        <taxon>Bacteria</taxon>
        <taxon>Fusobacteriati</taxon>
        <taxon>Fusobacteriota</taxon>
        <taxon>Fusobacteriia</taxon>
        <taxon>Fusobacteriales</taxon>
        <taxon>Leptotrichiaceae</taxon>
        <taxon>Streptobacillus</taxon>
    </lineage>
</organism>
<dbReference type="OrthoDB" id="9776955at2"/>
<dbReference type="Gene3D" id="3.40.50.2300">
    <property type="match status" value="2"/>
</dbReference>
<dbReference type="EMBL" id="CP001779">
    <property type="protein sequence ID" value="ACZ00691.1"/>
    <property type="molecule type" value="Genomic_DNA"/>
</dbReference>
<dbReference type="HOGENOM" id="CLU_058196_1_0_0"/>
<dbReference type="InterPro" id="IPR007487">
    <property type="entry name" value="ABC_transpt-TYRBP-like"/>
</dbReference>
<dbReference type="SUPFAM" id="SSF53822">
    <property type="entry name" value="Periplasmic binding protein-like I"/>
    <property type="match status" value="1"/>
</dbReference>
<protein>
    <recommendedName>
        <fullName evidence="3">ABC transporter substrate binding protein</fullName>
    </recommendedName>
</protein>
<dbReference type="Proteomes" id="UP000002072">
    <property type="component" value="Chromosome"/>
</dbReference>
<dbReference type="GeneID" id="29672956"/>
<gene>
    <name evidence="1" type="ordered locus">Smon_0205</name>
</gene>
<accession>D1AWL5</accession>